<accession>A0A6B3NL63</accession>
<dbReference type="EMBL" id="JAAHFQ010001169">
    <property type="protein sequence ID" value="NER32307.1"/>
    <property type="molecule type" value="Genomic_DNA"/>
</dbReference>
<dbReference type="AlphaFoldDB" id="A0A6B3NL63"/>
<evidence type="ECO:0000313" key="1">
    <source>
        <dbReference type="EMBL" id="NER32307.1"/>
    </source>
</evidence>
<gene>
    <name evidence="1" type="ORF">F6J89_33090</name>
</gene>
<proteinExistence type="predicted"/>
<sequence length="194" mass="21587">SLQLGSIRDHQIQEVTKPISQDDIVIEATDLSETAHKTLKKLGIRSTEDLRRAVDDQGIDLNAHTEEKIERHTLDELLNQARRRQNPPMVSKAKFTKIYNESVLILEGKNLMIFPGEGEFPVAVLDGKRVPVIAAGENKIDLKINRAQLENQPGKLEVALDHYAVINLTLKTNLNSKSALEEHDPKNGSGASPF</sequence>
<protein>
    <submittedName>
        <fullName evidence="1">Uncharacterized protein</fullName>
    </submittedName>
</protein>
<name>A0A6B3NL63_9CYAN</name>
<organism evidence="1">
    <name type="scientific">Symploca sp. SIO1C4</name>
    <dbReference type="NCBI Taxonomy" id="2607765"/>
    <lineage>
        <taxon>Bacteria</taxon>
        <taxon>Bacillati</taxon>
        <taxon>Cyanobacteriota</taxon>
        <taxon>Cyanophyceae</taxon>
        <taxon>Coleofasciculales</taxon>
        <taxon>Coleofasciculaceae</taxon>
        <taxon>Symploca</taxon>
    </lineage>
</organism>
<reference evidence="1" key="1">
    <citation type="submission" date="2019-11" db="EMBL/GenBank/DDBJ databases">
        <title>Genomic insights into an expanded diversity of filamentous marine cyanobacteria reveals the extraordinary biosynthetic potential of Moorea and Okeania.</title>
        <authorList>
            <person name="Ferreira Leao T."/>
            <person name="Wang M."/>
            <person name="Moss N."/>
            <person name="Da Silva R."/>
            <person name="Sanders J."/>
            <person name="Nurk S."/>
            <person name="Gurevich A."/>
            <person name="Humphrey G."/>
            <person name="Reher R."/>
            <person name="Zhu Q."/>
            <person name="Belda-Ferre P."/>
            <person name="Glukhov E."/>
            <person name="Rex R."/>
            <person name="Dorrestein P.C."/>
            <person name="Knight R."/>
            <person name="Pevzner P."/>
            <person name="Gerwick W.H."/>
            <person name="Gerwick L."/>
        </authorList>
    </citation>
    <scope>NUCLEOTIDE SEQUENCE</scope>
    <source>
        <strain evidence="1">SIO1C4</strain>
    </source>
</reference>
<feature type="non-terminal residue" evidence="1">
    <location>
        <position position="1"/>
    </location>
</feature>
<comment type="caution">
    <text evidence="1">The sequence shown here is derived from an EMBL/GenBank/DDBJ whole genome shotgun (WGS) entry which is preliminary data.</text>
</comment>